<keyword evidence="2" id="KW-1133">Transmembrane helix</keyword>
<feature type="region of interest" description="Disordered" evidence="1">
    <location>
        <begin position="374"/>
        <end position="393"/>
    </location>
</feature>
<reference evidence="3 4" key="1">
    <citation type="submission" date="2019-10" db="EMBL/GenBank/DDBJ databases">
        <title>Genome sequence of Luteimicrobium xylanilyticum HY-24.</title>
        <authorList>
            <person name="Kim D.Y."/>
            <person name="Park H.-Y."/>
        </authorList>
    </citation>
    <scope>NUCLEOTIDE SEQUENCE [LARGE SCALE GENOMIC DNA]</scope>
    <source>
        <strain evidence="3 4">HY-24</strain>
    </source>
</reference>
<evidence type="ECO:0000313" key="3">
    <source>
        <dbReference type="EMBL" id="QFU99222.1"/>
    </source>
</evidence>
<feature type="compositionally biased region" description="Low complexity" evidence="1">
    <location>
        <begin position="417"/>
        <end position="442"/>
    </location>
</feature>
<dbReference type="RefSeq" id="WP_153022432.1">
    <property type="nucleotide sequence ID" value="NZ_BAABIH010000008.1"/>
</dbReference>
<dbReference type="AlphaFoldDB" id="A0A5P9QDP9"/>
<gene>
    <name evidence="3" type="ORF">KDY119_02749</name>
</gene>
<dbReference type="OrthoDB" id="5185521at2"/>
<feature type="region of interest" description="Disordered" evidence="1">
    <location>
        <begin position="58"/>
        <end position="100"/>
    </location>
</feature>
<evidence type="ECO:0000313" key="4">
    <source>
        <dbReference type="Proteomes" id="UP000326702"/>
    </source>
</evidence>
<evidence type="ECO:0000256" key="1">
    <source>
        <dbReference type="SAM" id="MobiDB-lite"/>
    </source>
</evidence>
<feature type="region of interest" description="Disordered" evidence="1">
    <location>
        <begin position="398"/>
        <end position="448"/>
    </location>
</feature>
<sequence length="448" mass="46516">MSTTVPLPAASPASVALHALVADYARAVRAELDDLPADTVDDLTDGLEADLLDALADTPLGFSRPDDGPRPGTEVADTVVAPPAGGTAASGAPGAGAAPSSDVPFTAATLTARFGTPAAYAAELRSSAGLAPRVVVQGAATRRGMGVAWAETRASWAERWSALRVAPGWRPVFEFLEVLRPAWWVVRAWVLVTALLWTQRPVSLVPNTLPAWVLLLGAVVCSVQWGRGAWRFPLRFRWVGTLLGVAAVVLLVPTFATAYAEGEPGSGSYWSGYDQGARDADPQSDGIWVDGRQAENLYVYGADGKLVDGARVYDDAGKAVLLADPGDLGTLHDGDEPAWFEVPSLDRSGRQLWNAYPLERAQVAVDAYGNAQYDDQGMPVPQPGAGATAPVAPFDQVSPLTSRAALPGASALPGDGTTPSPAPSDAASPAPSSDATPTSTPKPTNPAK</sequence>
<dbReference type="Proteomes" id="UP000326702">
    <property type="component" value="Chromosome"/>
</dbReference>
<keyword evidence="2" id="KW-0472">Membrane</keyword>
<organism evidence="3 4">
    <name type="scientific">Luteimicrobium xylanilyticum</name>
    <dbReference type="NCBI Taxonomy" id="1133546"/>
    <lineage>
        <taxon>Bacteria</taxon>
        <taxon>Bacillati</taxon>
        <taxon>Actinomycetota</taxon>
        <taxon>Actinomycetes</taxon>
        <taxon>Micrococcales</taxon>
        <taxon>Luteimicrobium</taxon>
    </lineage>
</organism>
<dbReference type="EMBL" id="CP045529">
    <property type="protein sequence ID" value="QFU99222.1"/>
    <property type="molecule type" value="Genomic_DNA"/>
</dbReference>
<feature type="compositionally biased region" description="Low complexity" evidence="1">
    <location>
        <begin position="81"/>
        <end position="100"/>
    </location>
</feature>
<keyword evidence="4" id="KW-1185">Reference proteome</keyword>
<evidence type="ECO:0000256" key="2">
    <source>
        <dbReference type="SAM" id="Phobius"/>
    </source>
</evidence>
<protein>
    <submittedName>
        <fullName evidence="3">Uncharacterized protein</fullName>
    </submittedName>
</protein>
<dbReference type="KEGG" id="lxl:KDY119_02749"/>
<feature type="transmembrane region" description="Helical" evidence="2">
    <location>
        <begin position="209"/>
        <end position="226"/>
    </location>
</feature>
<proteinExistence type="predicted"/>
<accession>A0A5P9QDP9</accession>
<name>A0A5P9QDP9_9MICO</name>
<keyword evidence="2" id="KW-0812">Transmembrane</keyword>
<feature type="transmembrane region" description="Helical" evidence="2">
    <location>
        <begin position="238"/>
        <end position="259"/>
    </location>
</feature>